<keyword evidence="1" id="KW-1133">Transmembrane helix</keyword>
<reference evidence="3 4" key="1">
    <citation type="submission" date="2023-10" db="EMBL/GenBank/DDBJ databases">
        <title>Two novel species belonging to the OM43/NOR5 clade.</title>
        <authorList>
            <person name="Park M."/>
        </authorList>
    </citation>
    <scope>NUCLEOTIDE SEQUENCE [LARGE SCALE GENOMIC DNA]</scope>
    <source>
        <strain evidence="3 4">IMCC43200</strain>
    </source>
</reference>
<feature type="domain" description="AB hydrolase-1" evidence="2">
    <location>
        <begin position="63"/>
        <end position="295"/>
    </location>
</feature>
<dbReference type="Gene3D" id="3.40.50.1820">
    <property type="entry name" value="alpha/beta hydrolase"/>
    <property type="match status" value="1"/>
</dbReference>
<protein>
    <submittedName>
        <fullName evidence="3">Alpha/beta hydrolase</fullName>
    </submittedName>
</protein>
<dbReference type="EMBL" id="CP136864">
    <property type="protein sequence ID" value="WOJ95103.1"/>
    <property type="molecule type" value="Genomic_DNA"/>
</dbReference>
<sequence>MKRSSGFFGFTLFLVILAAGLWLWTPDKPRSELEALYLAKASDLRDIDGVRLHLRVQGSPSAPVLIMLHGFGASLHTWDGWAAELDDEFRVIRFDLPGSGLSYPDPGNDYSDERALQLICALMDELAVDRAAFIGNSIGGRLAWRMAATYPQRVSALVLVSPDGFASKGFEYSKPAEVPYIMNLMRYVLPKHVLRMNLAPAYADASKLDEAVVTRYHDLMLAPGSRDALLQRLTQTVLVDPQPLLKQISVAVLLLWGESDRMIPIENAADYQRVLPDSRLVPLPKLGHVPQEEDPLRSLPPVRTFLQSALLPAP</sequence>
<dbReference type="SUPFAM" id="SSF53474">
    <property type="entry name" value="alpha/beta-Hydrolases"/>
    <property type="match status" value="1"/>
</dbReference>
<dbReference type="PRINTS" id="PR00111">
    <property type="entry name" value="ABHYDROLASE"/>
</dbReference>
<evidence type="ECO:0000313" key="3">
    <source>
        <dbReference type="EMBL" id="WOJ95103.1"/>
    </source>
</evidence>
<keyword evidence="1" id="KW-0472">Membrane</keyword>
<feature type="transmembrane region" description="Helical" evidence="1">
    <location>
        <begin position="7"/>
        <end position="24"/>
    </location>
</feature>
<dbReference type="PANTHER" id="PTHR43689">
    <property type="entry name" value="HYDROLASE"/>
    <property type="match status" value="1"/>
</dbReference>
<keyword evidence="4" id="KW-1185">Reference proteome</keyword>
<accession>A0ABZ0I7R5</accession>
<keyword evidence="3" id="KW-0378">Hydrolase</keyword>
<dbReference type="GO" id="GO:0016787">
    <property type="term" value="F:hydrolase activity"/>
    <property type="evidence" value="ECO:0007669"/>
    <property type="project" value="UniProtKB-KW"/>
</dbReference>
<dbReference type="Proteomes" id="UP001626537">
    <property type="component" value="Chromosome"/>
</dbReference>
<dbReference type="RefSeq" id="WP_407349736.1">
    <property type="nucleotide sequence ID" value="NZ_CP136864.1"/>
</dbReference>
<evidence type="ECO:0000259" key="2">
    <source>
        <dbReference type="Pfam" id="PF00561"/>
    </source>
</evidence>
<organism evidence="3 4">
    <name type="scientific">Congregibacter variabilis</name>
    <dbReference type="NCBI Taxonomy" id="3081200"/>
    <lineage>
        <taxon>Bacteria</taxon>
        <taxon>Pseudomonadati</taxon>
        <taxon>Pseudomonadota</taxon>
        <taxon>Gammaproteobacteria</taxon>
        <taxon>Cellvibrionales</taxon>
        <taxon>Halieaceae</taxon>
        <taxon>Congregibacter</taxon>
    </lineage>
</organism>
<dbReference type="PANTHER" id="PTHR43689:SF8">
    <property type="entry name" value="ALPHA_BETA-HYDROLASES SUPERFAMILY PROTEIN"/>
    <property type="match status" value="1"/>
</dbReference>
<name>A0ABZ0I7R5_9GAMM</name>
<evidence type="ECO:0000256" key="1">
    <source>
        <dbReference type="SAM" id="Phobius"/>
    </source>
</evidence>
<dbReference type="InterPro" id="IPR000073">
    <property type="entry name" value="AB_hydrolase_1"/>
</dbReference>
<dbReference type="Pfam" id="PF00561">
    <property type="entry name" value="Abhydrolase_1"/>
    <property type="match status" value="1"/>
</dbReference>
<proteinExistence type="predicted"/>
<evidence type="ECO:0000313" key="4">
    <source>
        <dbReference type="Proteomes" id="UP001626537"/>
    </source>
</evidence>
<dbReference type="InterPro" id="IPR029058">
    <property type="entry name" value="AB_hydrolase_fold"/>
</dbReference>
<gene>
    <name evidence="3" type="ORF">R0135_08000</name>
</gene>
<keyword evidence="1" id="KW-0812">Transmembrane</keyword>